<organism evidence="1">
    <name type="scientific">bioreactor metagenome</name>
    <dbReference type="NCBI Taxonomy" id="1076179"/>
    <lineage>
        <taxon>unclassified sequences</taxon>
        <taxon>metagenomes</taxon>
        <taxon>ecological metagenomes</taxon>
    </lineage>
</organism>
<name>A0A645BSE5_9ZZZZ</name>
<proteinExistence type="predicted"/>
<sequence length="327" mass="35246">MVHDAGAAGCGQELGAETQQSAGGHHVLHPHPAGAVVGHLLEHALAGAHQLGDRTQVLLGHIHREPFGRLLHLAVDLAGDHLGLADGQLETLAAHHLDQHGQLQLAAALDLPGVGALGRQQLDRHIADQLLIEAVLQQSRGHVLARPARQRRGIDADRHRDRRLVDMNQRQRPRLIGIGERLADGDLGDAGDGDDVAGACLIDRFTVQRPGHQQFGQFHIGDRPVAAAPGHGLATLDGALDDPAQRQSSEIGGRVEVRDMRLQRGALGIGGGRDVVADRLEQLLQRLVLGQLAVRRRRQRCSSGFRGRVDDREVENLGLVVLQQVEE</sequence>
<dbReference type="AlphaFoldDB" id="A0A645BSE5"/>
<comment type="caution">
    <text evidence="1">The sequence shown here is derived from an EMBL/GenBank/DDBJ whole genome shotgun (WGS) entry which is preliminary data.</text>
</comment>
<gene>
    <name evidence="1" type="ORF">SDC9_115281</name>
</gene>
<evidence type="ECO:0000313" key="1">
    <source>
        <dbReference type="EMBL" id="MPM68349.1"/>
    </source>
</evidence>
<dbReference type="EMBL" id="VSSQ01022207">
    <property type="protein sequence ID" value="MPM68349.1"/>
    <property type="molecule type" value="Genomic_DNA"/>
</dbReference>
<accession>A0A645BSE5</accession>
<reference evidence="1" key="1">
    <citation type="submission" date="2019-08" db="EMBL/GenBank/DDBJ databases">
        <authorList>
            <person name="Kucharzyk K."/>
            <person name="Murdoch R.W."/>
            <person name="Higgins S."/>
            <person name="Loffler F."/>
        </authorList>
    </citation>
    <scope>NUCLEOTIDE SEQUENCE</scope>
</reference>
<protein>
    <submittedName>
        <fullName evidence="1">Uncharacterized protein</fullName>
    </submittedName>
</protein>